<dbReference type="InterPro" id="IPR034922">
    <property type="entry name" value="REX1-like_exo"/>
</dbReference>
<keyword evidence="3" id="KW-0378">Hydrolase</keyword>
<feature type="domain" description="Exonuclease" evidence="6">
    <location>
        <begin position="437"/>
        <end position="626"/>
    </location>
</feature>
<dbReference type="Proteomes" id="UP001310594">
    <property type="component" value="Unassembled WGS sequence"/>
</dbReference>
<feature type="compositionally biased region" description="Pro residues" evidence="5">
    <location>
        <begin position="498"/>
        <end position="508"/>
    </location>
</feature>
<evidence type="ECO:0000313" key="7">
    <source>
        <dbReference type="EMBL" id="KAK5695354.1"/>
    </source>
</evidence>
<evidence type="ECO:0000256" key="2">
    <source>
        <dbReference type="ARBA" id="ARBA00022722"/>
    </source>
</evidence>
<dbReference type="Gene3D" id="3.30.420.10">
    <property type="entry name" value="Ribonuclease H-like superfamily/Ribonuclease H"/>
    <property type="match status" value="1"/>
</dbReference>
<dbReference type="PANTHER" id="PTHR12801">
    <property type="entry name" value="RNA EXONUCLEASE REXO1 / RECO3 FAMILY MEMBER-RELATED"/>
    <property type="match status" value="1"/>
</dbReference>
<dbReference type="GO" id="GO:0003676">
    <property type="term" value="F:nucleic acid binding"/>
    <property type="evidence" value="ECO:0007669"/>
    <property type="project" value="InterPro"/>
</dbReference>
<evidence type="ECO:0000313" key="8">
    <source>
        <dbReference type="Proteomes" id="UP001310594"/>
    </source>
</evidence>
<dbReference type="InterPro" id="IPR047021">
    <property type="entry name" value="REXO1/3/4-like"/>
</dbReference>
<keyword evidence="4 7" id="KW-0269">Exonuclease</keyword>
<organism evidence="7 8">
    <name type="scientific">Elasticomyces elasticus</name>
    <dbReference type="NCBI Taxonomy" id="574655"/>
    <lineage>
        <taxon>Eukaryota</taxon>
        <taxon>Fungi</taxon>
        <taxon>Dikarya</taxon>
        <taxon>Ascomycota</taxon>
        <taxon>Pezizomycotina</taxon>
        <taxon>Dothideomycetes</taxon>
        <taxon>Dothideomycetidae</taxon>
        <taxon>Mycosphaerellales</taxon>
        <taxon>Teratosphaeriaceae</taxon>
        <taxon>Elasticomyces</taxon>
    </lineage>
</organism>
<sequence>MVFTTTNLFKGIQCPQGEGCTLTNCIFAHDLRPQTKAPQSPERQHASITPKDDTTEPPSKRRRVTYNTLSDKPLSKADLIRRDLAQSKTAPPAKVTPSSSGDHKPKPLVSLTLAAPVSPPPANSKATSSATNKTSIDNNNKTSTSTLATKTTTPQQKKIELNPRLIPNDPAGHAKRSIYLKALHDEMVRLNKQLVERTDVQYKVGLTLLEHELVQLAIDEEEKFAREHGTVYGNVVKNRIAAYRKMKSDDWIVHIKGTPIFAKKQAPSTKPRGADAPKVIDTGLTSSEEVAVAMHLVVPDQLSLAKHGYIPVPPTPEQAAEAAAAVEASQNYEICDRCTARFQVYPHRNEEGLLTSAGKCRHHPNRKIFPQRTKADTGPKEPIHPCCGEAVGTPGCTELPNHVFKASSPARLAAVMPFITTPGNDSPAKDRYGRKVKAVAFDCEMGYTTMGMELIRLTAVSWPEGEELADVLVRPFGIVLDLNSRFSGVWPEDMARAVPPPPKSPLPLPQLDGAADDPPPPPMTIVESPYKARELLCSFLTPTTPLIGHAIDNDLNVVRLCHPTIIDTVVTYPHPRGLPLRYGLKMLCARHLGLAIQQGGDRGHDSLEDSRATGDLVRVKVADKWKILRAEGWKFVSGSLVRPDHSSRDGAEVGGGLAERMVENAFNGGKKRRKRGSGGDSGTEEVANEDGNGLKSFLDRGKTGNGQEEHELSVSYLEDETLGLDK</sequence>
<feature type="region of interest" description="Disordered" evidence="5">
    <location>
        <begin position="668"/>
        <end position="726"/>
    </location>
</feature>
<dbReference type="AlphaFoldDB" id="A0AAN7W6D0"/>
<feature type="compositionally biased region" description="Low complexity" evidence="5">
    <location>
        <begin position="123"/>
        <end position="156"/>
    </location>
</feature>
<feature type="compositionally biased region" description="Basic and acidic residues" evidence="5">
    <location>
        <begin position="73"/>
        <end position="85"/>
    </location>
</feature>
<accession>A0AAN7W6D0</accession>
<gene>
    <name evidence="7" type="primary">REX3</name>
    <name evidence="7" type="ORF">LTR97_008860</name>
</gene>
<feature type="region of interest" description="Disordered" evidence="5">
    <location>
        <begin position="34"/>
        <end position="156"/>
    </location>
</feature>
<feature type="region of interest" description="Disordered" evidence="5">
    <location>
        <begin position="496"/>
        <end position="522"/>
    </location>
</feature>
<feature type="compositionally biased region" description="Acidic residues" evidence="5">
    <location>
        <begin position="717"/>
        <end position="726"/>
    </location>
</feature>
<reference evidence="7" key="1">
    <citation type="submission" date="2023-08" db="EMBL/GenBank/DDBJ databases">
        <title>Black Yeasts Isolated from many extreme environments.</title>
        <authorList>
            <person name="Coleine C."/>
            <person name="Stajich J.E."/>
            <person name="Selbmann L."/>
        </authorList>
    </citation>
    <scope>NUCLEOTIDE SEQUENCE</scope>
    <source>
        <strain evidence="7">CCFEE 5810</strain>
    </source>
</reference>
<evidence type="ECO:0000256" key="3">
    <source>
        <dbReference type="ARBA" id="ARBA00022801"/>
    </source>
</evidence>
<dbReference type="SMART" id="SM00479">
    <property type="entry name" value="EXOIII"/>
    <property type="match status" value="1"/>
</dbReference>
<feature type="compositionally biased region" description="Basic and acidic residues" evidence="5">
    <location>
        <begin position="697"/>
        <end position="712"/>
    </location>
</feature>
<comment type="caution">
    <text evidence="7">The sequence shown here is derived from an EMBL/GenBank/DDBJ whole genome shotgun (WGS) entry which is preliminary data.</text>
</comment>
<feature type="compositionally biased region" description="Basic and acidic residues" evidence="5">
    <location>
        <begin position="42"/>
        <end position="54"/>
    </location>
</feature>
<evidence type="ECO:0000256" key="4">
    <source>
        <dbReference type="ARBA" id="ARBA00022839"/>
    </source>
</evidence>
<dbReference type="InterPro" id="IPR012337">
    <property type="entry name" value="RNaseH-like_sf"/>
</dbReference>
<name>A0AAN7W6D0_9PEZI</name>
<evidence type="ECO:0000256" key="5">
    <source>
        <dbReference type="SAM" id="MobiDB-lite"/>
    </source>
</evidence>
<proteinExistence type="inferred from homology"/>
<dbReference type="PANTHER" id="PTHR12801:SF112">
    <property type="entry name" value="RNA EXONUCLEASE 3"/>
    <property type="match status" value="1"/>
</dbReference>
<dbReference type="GO" id="GO:0005634">
    <property type="term" value="C:nucleus"/>
    <property type="evidence" value="ECO:0007669"/>
    <property type="project" value="TreeGrafter"/>
</dbReference>
<dbReference type="InterPro" id="IPR013520">
    <property type="entry name" value="Ribonucl_H"/>
</dbReference>
<evidence type="ECO:0000259" key="6">
    <source>
        <dbReference type="SMART" id="SM00479"/>
    </source>
</evidence>
<comment type="similarity">
    <text evidence="1">Belongs to the REXO1/REXO3 family.</text>
</comment>
<keyword evidence="2" id="KW-0540">Nuclease</keyword>
<dbReference type="EMBL" id="JAVRQU010000014">
    <property type="protein sequence ID" value="KAK5695354.1"/>
    <property type="molecule type" value="Genomic_DNA"/>
</dbReference>
<dbReference type="CDD" id="cd06145">
    <property type="entry name" value="REX1_like"/>
    <property type="match status" value="1"/>
</dbReference>
<protein>
    <submittedName>
        <fullName evidence="7">RNA exonuclease 3</fullName>
    </submittedName>
</protein>
<dbReference type="InterPro" id="IPR036397">
    <property type="entry name" value="RNaseH_sf"/>
</dbReference>
<dbReference type="SUPFAM" id="SSF53098">
    <property type="entry name" value="Ribonuclease H-like"/>
    <property type="match status" value="1"/>
</dbReference>
<evidence type="ECO:0000256" key="1">
    <source>
        <dbReference type="ARBA" id="ARBA00006357"/>
    </source>
</evidence>
<dbReference type="GO" id="GO:0004527">
    <property type="term" value="F:exonuclease activity"/>
    <property type="evidence" value="ECO:0007669"/>
    <property type="project" value="UniProtKB-KW"/>
</dbReference>